<evidence type="ECO:0000256" key="5">
    <source>
        <dbReference type="ARBA" id="ARBA00022840"/>
    </source>
</evidence>
<dbReference type="SMART" id="SM00382">
    <property type="entry name" value="AAA"/>
    <property type="match status" value="1"/>
</dbReference>
<evidence type="ECO:0000256" key="1">
    <source>
        <dbReference type="ARBA" id="ARBA00005417"/>
    </source>
</evidence>
<dbReference type="SUPFAM" id="SSF49785">
    <property type="entry name" value="Galactose-binding domain-like"/>
    <property type="match status" value="1"/>
</dbReference>
<keyword evidence="7" id="KW-0472">Membrane</keyword>
<dbReference type="Pfam" id="PF08530">
    <property type="entry name" value="PepX_C"/>
    <property type="match status" value="1"/>
</dbReference>
<keyword evidence="4" id="KW-0378">Hydrolase</keyword>
<dbReference type="Gene3D" id="3.40.50.1820">
    <property type="entry name" value="alpha/beta hydrolase"/>
    <property type="match status" value="2"/>
</dbReference>
<keyword evidence="2" id="KW-0813">Transport</keyword>
<evidence type="ECO:0000313" key="9">
    <source>
        <dbReference type="EMBL" id="PRZ36612.1"/>
    </source>
</evidence>
<comment type="caution">
    <text evidence="9">The sequence shown here is derived from an EMBL/GenBank/DDBJ whole genome shotgun (WGS) entry which is preliminary data.</text>
</comment>
<dbReference type="InterPro" id="IPR017871">
    <property type="entry name" value="ABC_transporter-like_CS"/>
</dbReference>
<dbReference type="Pfam" id="PF02129">
    <property type="entry name" value="Peptidase_S15"/>
    <property type="match status" value="1"/>
</dbReference>
<dbReference type="InterPro" id="IPR029058">
    <property type="entry name" value="AB_hydrolase_fold"/>
</dbReference>
<proteinExistence type="inferred from homology"/>
<dbReference type="SUPFAM" id="SSF53474">
    <property type="entry name" value="alpha/beta-Hydrolases"/>
    <property type="match status" value="1"/>
</dbReference>
<dbReference type="InterPro" id="IPR003593">
    <property type="entry name" value="AAA+_ATPase"/>
</dbReference>
<evidence type="ECO:0000256" key="3">
    <source>
        <dbReference type="ARBA" id="ARBA00022741"/>
    </source>
</evidence>
<evidence type="ECO:0000256" key="6">
    <source>
        <dbReference type="SAM" id="MobiDB-lite"/>
    </source>
</evidence>
<dbReference type="Gene3D" id="3.40.50.300">
    <property type="entry name" value="P-loop containing nucleotide triphosphate hydrolases"/>
    <property type="match status" value="1"/>
</dbReference>
<name>A0A2T0ZJT7_9ACTN</name>
<dbReference type="InterPro" id="IPR013736">
    <property type="entry name" value="Xaa-Pro_dipept_C"/>
</dbReference>
<dbReference type="InterPro" id="IPR000383">
    <property type="entry name" value="Xaa-Pro-like_dom"/>
</dbReference>
<feature type="region of interest" description="Disordered" evidence="6">
    <location>
        <begin position="242"/>
        <end position="271"/>
    </location>
</feature>
<evidence type="ECO:0000256" key="2">
    <source>
        <dbReference type="ARBA" id="ARBA00022448"/>
    </source>
</evidence>
<dbReference type="GO" id="GO:0008239">
    <property type="term" value="F:dipeptidyl-peptidase activity"/>
    <property type="evidence" value="ECO:0007669"/>
    <property type="project" value="InterPro"/>
</dbReference>
<sequence>MRVRSLSRTSRIVITVLAVIVVAGGLVSWRLISNANPGYRTVNSMFGSNTSPSVLLDTTMYIPDNATAAHPAPAVIVAHGFGGDKESVAADAKDLAARGYVVLAYSARGFGKSDGQISLNAPDAEVADAKNLITMLAQQPEVQKDGPNDPRVGIVGASYGGALALMTAGLDDRVDAIVPEITWNRLSRVFFPNGSGVLPHNALAPAAVGPGAQDVAPGVFKREWAGIFFGLGKGNGIPSLLPSATSGDSSDSSGSGGSGAASKPGASDGTFPLNPALEPQLVCGKFSAQICQVYTEAASTGTLSAASVAVLDKSSPYSVADKIKAPTFLIQGQNDSLFPLSEADETARQIALNGTDVKVYWTAGGHDAGGVGATDDETKQIRGEVAGWFDHYLKKTGPKPSLDFAFDQETGLSVRGGRPAIRVERAPSYPGVHDLDVATKSLTVSGTPQLAVAPAGGVPSSISTLPGIGNFGLAYDPPGQAAVFTSKKLTTAMSIVGSSSIKIHVSGVPEGAVLFAKLYDVPDGGTPSLPGGSVAPVVVPPSAPGAGVDVDVVLPAVAHQFETGHRLLVAFATTDRSYQSEPQQKVIGISLAGGSGGLTYATVSATPDAAPVSDWLILLAIVVGAGVLAALVSLLWRRRRLRKEYVAFDTQLADVPLVADGLRKAYKDGFVAVRSVNFRVERGQVVGLLGPNGAGKTTALRMLMGLIRPTAGELRVFGHHISPGSPVLSRLGCFVEGVGFLQHLNGRDNIELFWAATGRPLEDARLDEVLEIAGLGDAIDRKVKTYSQGMRQRLAIAQAMLGLPDLLVLDEPTNGLDPPQIAEMRAVLRSYARDGRSVLISSHQLAEVEQTCSHIVVINKGEVIASGSVAEVVGVGAELTVGVDDPAIAARLIDRLDGVIVIDQSATEIGVEITDEHVHAADIVAALVTAGVRVDSAVPRRHLEDAFLALVGEVK</sequence>
<dbReference type="Gene3D" id="2.60.120.260">
    <property type="entry name" value="Galactose-binding domain-like"/>
    <property type="match status" value="1"/>
</dbReference>
<evidence type="ECO:0000259" key="8">
    <source>
        <dbReference type="PROSITE" id="PS50893"/>
    </source>
</evidence>
<comment type="similarity">
    <text evidence="1">Belongs to the ABC transporter superfamily.</text>
</comment>
<dbReference type="PROSITE" id="PS00211">
    <property type="entry name" value="ABC_TRANSPORTER_1"/>
    <property type="match status" value="1"/>
</dbReference>
<keyword evidence="10" id="KW-1185">Reference proteome</keyword>
<dbReference type="InterPro" id="IPR008979">
    <property type="entry name" value="Galactose-bd-like_sf"/>
</dbReference>
<protein>
    <submittedName>
        <fullName evidence="9">ABC-2 type transport system ATP-binding protein</fullName>
    </submittedName>
</protein>
<dbReference type="PANTHER" id="PTHR43335:SF4">
    <property type="entry name" value="ABC TRANSPORTER, ATP-BINDING PROTEIN"/>
    <property type="match status" value="1"/>
</dbReference>
<dbReference type="InterPro" id="IPR003439">
    <property type="entry name" value="ABC_transporter-like_ATP-bd"/>
</dbReference>
<dbReference type="Pfam" id="PF00005">
    <property type="entry name" value="ABC_tran"/>
    <property type="match status" value="1"/>
</dbReference>
<dbReference type="GO" id="GO:0005524">
    <property type="term" value="F:ATP binding"/>
    <property type="evidence" value="ECO:0007669"/>
    <property type="project" value="UniProtKB-KW"/>
</dbReference>
<evidence type="ECO:0000313" key="10">
    <source>
        <dbReference type="Proteomes" id="UP000237752"/>
    </source>
</evidence>
<evidence type="ECO:0000256" key="7">
    <source>
        <dbReference type="SAM" id="Phobius"/>
    </source>
</evidence>
<dbReference type="InterPro" id="IPR027417">
    <property type="entry name" value="P-loop_NTPase"/>
</dbReference>
<dbReference type="SMART" id="SM00939">
    <property type="entry name" value="PepX_C"/>
    <property type="match status" value="1"/>
</dbReference>
<feature type="compositionally biased region" description="Low complexity" evidence="6">
    <location>
        <begin position="260"/>
        <end position="269"/>
    </location>
</feature>
<keyword evidence="7" id="KW-0812">Transmembrane</keyword>
<dbReference type="PROSITE" id="PS50893">
    <property type="entry name" value="ABC_TRANSPORTER_2"/>
    <property type="match status" value="1"/>
</dbReference>
<feature type="compositionally biased region" description="Low complexity" evidence="6">
    <location>
        <begin position="243"/>
        <end position="253"/>
    </location>
</feature>
<feature type="domain" description="ABC transporter" evidence="8">
    <location>
        <begin position="657"/>
        <end position="885"/>
    </location>
</feature>
<evidence type="ECO:0000256" key="4">
    <source>
        <dbReference type="ARBA" id="ARBA00022801"/>
    </source>
</evidence>
<organism evidence="9 10">
    <name type="scientific">Antricoccus suffuscus</name>
    <dbReference type="NCBI Taxonomy" id="1629062"/>
    <lineage>
        <taxon>Bacteria</taxon>
        <taxon>Bacillati</taxon>
        <taxon>Actinomycetota</taxon>
        <taxon>Actinomycetes</taxon>
        <taxon>Geodermatophilales</taxon>
        <taxon>Antricoccaceae</taxon>
        <taxon>Antricoccus</taxon>
    </lineage>
</organism>
<reference evidence="9 10" key="1">
    <citation type="submission" date="2018-03" db="EMBL/GenBank/DDBJ databases">
        <title>Genomic Encyclopedia of Archaeal and Bacterial Type Strains, Phase II (KMG-II): from individual species to whole genera.</title>
        <authorList>
            <person name="Goeker M."/>
        </authorList>
    </citation>
    <scope>NUCLEOTIDE SEQUENCE [LARGE SCALE GENOMIC DNA]</scope>
    <source>
        <strain evidence="9 10">DSM 100065</strain>
    </source>
</reference>
<feature type="transmembrane region" description="Helical" evidence="7">
    <location>
        <begin position="12"/>
        <end position="32"/>
    </location>
</feature>
<dbReference type="AlphaFoldDB" id="A0A2T0ZJT7"/>
<keyword evidence="3" id="KW-0547">Nucleotide-binding</keyword>
<dbReference type="EMBL" id="PVUE01000021">
    <property type="protein sequence ID" value="PRZ36612.1"/>
    <property type="molecule type" value="Genomic_DNA"/>
</dbReference>
<gene>
    <name evidence="9" type="ORF">CLV47_12148</name>
</gene>
<keyword evidence="7" id="KW-1133">Transmembrane helix</keyword>
<dbReference type="PANTHER" id="PTHR43335">
    <property type="entry name" value="ABC TRANSPORTER, ATP-BINDING PROTEIN"/>
    <property type="match status" value="1"/>
</dbReference>
<dbReference type="GO" id="GO:0016887">
    <property type="term" value="F:ATP hydrolysis activity"/>
    <property type="evidence" value="ECO:0007669"/>
    <property type="project" value="InterPro"/>
</dbReference>
<dbReference type="SUPFAM" id="SSF52540">
    <property type="entry name" value="P-loop containing nucleoside triphosphate hydrolases"/>
    <property type="match status" value="1"/>
</dbReference>
<feature type="transmembrane region" description="Helical" evidence="7">
    <location>
        <begin position="615"/>
        <end position="636"/>
    </location>
</feature>
<dbReference type="Proteomes" id="UP000237752">
    <property type="component" value="Unassembled WGS sequence"/>
</dbReference>
<accession>A0A2T0ZJT7</accession>
<keyword evidence="5 9" id="KW-0067">ATP-binding</keyword>